<proteinExistence type="predicted"/>
<reference evidence="3" key="1">
    <citation type="journal article" date="2019" name="Int. J. Syst. Evol. Microbiol.">
        <title>The Global Catalogue of Microorganisms (GCM) 10K type strain sequencing project: providing services to taxonomists for standard genome sequencing and annotation.</title>
        <authorList>
            <consortium name="The Broad Institute Genomics Platform"/>
            <consortium name="The Broad Institute Genome Sequencing Center for Infectious Disease"/>
            <person name="Wu L."/>
            <person name="Ma J."/>
        </authorList>
    </citation>
    <scope>NUCLEOTIDE SEQUENCE [LARGE SCALE GENOMIC DNA]</scope>
    <source>
        <strain evidence="3">JCM 1407</strain>
    </source>
</reference>
<keyword evidence="1" id="KW-0472">Membrane</keyword>
<keyword evidence="1" id="KW-1133">Transmembrane helix</keyword>
<evidence type="ECO:0000256" key="1">
    <source>
        <dbReference type="SAM" id="Phobius"/>
    </source>
</evidence>
<evidence type="ECO:0008006" key="4">
    <source>
        <dbReference type="Google" id="ProtNLM"/>
    </source>
</evidence>
<dbReference type="Proteomes" id="UP001501510">
    <property type="component" value="Unassembled WGS sequence"/>
</dbReference>
<feature type="transmembrane region" description="Helical" evidence="1">
    <location>
        <begin position="26"/>
        <end position="44"/>
    </location>
</feature>
<evidence type="ECO:0000313" key="2">
    <source>
        <dbReference type="EMBL" id="GAA0741561.1"/>
    </source>
</evidence>
<protein>
    <recommendedName>
        <fullName evidence="4">DUF3953 domain-containing protein</fullName>
    </recommendedName>
</protein>
<sequence length="105" mass="11579">MLLINFTSTYKLKVGNKMENKIKLKFFISVLRVVVLISALITIAAPYKKFTVYITLITLGILNIIHGYTESKNNSKAETKLLFSAGLFVLIVGIIGIALVGFSVI</sequence>
<feature type="transmembrane region" description="Helical" evidence="1">
    <location>
        <begin position="81"/>
        <end position="104"/>
    </location>
</feature>
<keyword evidence="3" id="KW-1185">Reference proteome</keyword>
<dbReference type="EMBL" id="BAAACG010000010">
    <property type="protein sequence ID" value="GAA0741561.1"/>
    <property type="molecule type" value="Genomic_DNA"/>
</dbReference>
<name>A0ABP3UU10_9CLOT</name>
<feature type="transmembrane region" description="Helical" evidence="1">
    <location>
        <begin position="50"/>
        <end position="69"/>
    </location>
</feature>
<keyword evidence="1" id="KW-0812">Transmembrane</keyword>
<evidence type="ECO:0000313" key="3">
    <source>
        <dbReference type="Proteomes" id="UP001501510"/>
    </source>
</evidence>
<organism evidence="2 3">
    <name type="scientific">Clostridium oceanicum</name>
    <dbReference type="NCBI Taxonomy" id="1543"/>
    <lineage>
        <taxon>Bacteria</taxon>
        <taxon>Bacillati</taxon>
        <taxon>Bacillota</taxon>
        <taxon>Clostridia</taxon>
        <taxon>Eubacteriales</taxon>
        <taxon>Clostridiaceae</taxon>
        <taxon>Clostridium</taxon>
    </lineage>
</organism>
<comment type="caution">
    <text evidence="2">The sequence shown here is derived from an EMBL/GenBank/DDBJ whole genome shotgun (WGS) entry which is preliminary data.</text>
</comment>
<accession>A0ABP3UU10</accession>
<gene>
    <name evidence="2" type="ORF">GCM10008906_22830</name>
</gene>